<dbReference type="RefSeq" id="WP_145283650.1">
    <property type="nucleotide sequence ID" value="NZ_CP036318.1"/>
</dbReference>
<dbReference type="InterPro" id="IPR013766">
    <property type="entry name" value="Thioredoxin_domain"/>
</dbReference>
<dbReference type="GO" id="GO:0015035">
    <property type="term" value="F:protein-disulfide reductase activity"/>
    <property type="evidence" value="ECO:0007669"/>
    <property type="project" value="TreeGrafter"/>
</dbReference>
<dbReference type="Proteomes" id="UP000316770">
    <property type="component" value="Chromosome"/>
</dbReference>
<evidence type="ECO:0000256" key="1">
    <source>
        <dbReference type="SAM" id="MobiDB-lite"/>
    </source>
</evidence>
<dbReference type="Gene3D" id="3.40.30.10">
    <property type="entry name" value="Glutaredoxin"/>
    <property type="match status" value="1"/>
</dbReference>
<proteinExistence type="predicted"/>
<dbReference type="GO" id="GO:0005829">
    <property type="term" value="C:cytosol"/>
    <property type="evidence" value="ECO:0007669"/>
    <property type="project" value="TreeGrafter"/>
</dbReference>
<dbReference type="InterPro" id="IPR036249">
    <property type="entry name" value="Thioredoxin-like_sf"/>
</dbReference>
<reference evidence="3 4" key="1">
    <citation type="submission" date="2019-02" db="EMBL/GenBank/DDBJ databases">
        <title>Deep-cultivation of Planctomycetes and their phenomic and genomic characterization uncovers novel biology.</title>
        <authorList>
            <person name="Wiegand S."/>
            <person name="Jogler M."/>
            <person name="Boedeker C."/>
            <person name="Pinto D."/>
            <person name="Vollmers J."/>
            <person name="Rivas-Marin E."/>
            <person name="Kohn T."/>
            <person name="Peeters S.H."/>
            <person name="Heuer A."/>
            <person name="Rast P."/>
            <person name="Oberbeckmann S."/>
            <person name="Bunk B."/>
            <person name="Jeske O."/>
            <person name="Meyerdierks A."/>
            <person name="Storesund J.E."/>
            <person name="Kallscheuer N."/>
            <person name="Luecker S."/>
            <person name="Lage O.M."/>
            <person name="Pohl T."/>
            <person name="Merkel B.J."/>
            <person name="Hornburger P."/>
            <person name="Mueller R.-W."/>
            <person name="Bruemmer F."/>
            <person name="Labrenz M."/>
            <person name="Spormann A.M."/>
            <person name="Op den Camp H."/>
            <person name="Overmann J."/>
            <person name="Amann R."/>
            <person name="Jetten M.S.M."/>
            <person name="Mascher T."/>
            <person name="Medema M.H."/>
            <person name="Devos D.P."/>
            <person name="Kaster A.-K."/>
            <person name="Ovreas L."/>
            <person name="Rohde M."/>
            <person name="Galperin M.Y."/>
            <person name="Jogler C."/>
        </authorList>
    </citation>
    <scope>NUCLEOTIDE SEQUENCE [LARGE SCALE GENOMIC DNA]</scope>
    <source>
        <strain evidence="3 4">Mal33</strain>
    </source>
</reference>
<organism evidence="3 4">
    <name type="scientific">Rosistilla oblonga</name>
    <dbReference type="NCBI Taxonomy" id="2527990"/>
    <lineage>
        <taxon>Bacteria</taxon>
        <taxon>Pseudomonadati</taxon>
        <taxon>Planctomycetota</taxon>
        <taxon>Planctomycetia</taxon>
        <taxon>Pirellulales</taxon>
        <taxon>Pirellulaceae</taxon>
        <taxon>Rosistilla</taxon>
    </lineage>
</organism>
<keyword evidence="4" id="KW-1185">Reference proteome</keyword>
<sequence length="156" mass="16780">MNKIMGIGLLALIVYYGYNHYSSDGLAGITGGYSDAAFEKQIEGPGLVLVKFGAPWCGPCRMIDEELEHVTGNVDVVKINIDRNRALASKFKVSGIPHTVIFRDGKPLGQFTGYRDAKAISSWARQFGSEVAPVQNASTGGSKLQPNGIKTNPYAT</sequence>
<feature type="domain" description="Thioredoxin" evidence="2">
    <location>
        <begin position="27"/>
        <end position="129"/>
    </location>
</feature>
<dbReference type="EMBL" id="CP036318">
    <property type="protein sequence ID" value="QDV55744.1"/>
    <property type="molecule type" value="Genomic_DNA"/>
</dbReference>
<dbReference type="CDD" id="cd02947">
    <property type="entry name" value="TRX_family"/>
    <property type="match status" value="1"/>
</dbReference>
<name>A0A518IRN8_9BACT</name>
<dbReference type="PROSITE" id="PS51352">
    <property type="entry name" value="THIOREDOXIN_2"/>
    <property type="match status" value="1"/>
</dbReference>
<dbReference type="PANTHER" id="PTHR45663">
    <property type="entry name" value="GEO12009P1"/>
    <property type="match status" value="1"/>
</dbReference>
<dbReference type="AlphaFoldDB" id="A0A518IRN8"/>
<protein>
    <submittedName>
        <fullName evidence="3">Thioredoxin</fullName>
    </submittedName>
</protein>
<dbReference type="SUPFAM" id="SSF52833">
    <property type="entry name" value="Thioredoxin-like"/>
    <property type="match status" value="1"/>
</dbReference>
<feature type="region of interest" description="Disordered" evidence="1">
    <location>
        <begin position="134"/>
        <end position="156"/>
    </location>
</feature>
<gene>
    <name evidence="3" type="primary">trxA_3</name>
    <name evidence="3" type="ORF">Mal33_17230</name>
</gene>
<dbReference type="GO" id="GO:0045454">
    <property type="term" value="P:cell redox homeostasis"/>
    <property type="evidence" value="ECO:0007669"/>
    <property type="project" value="TreeGrafter"/>
</dbReference>
<evidence type="ECO:0000259" key="2">
    <source>
        <dbReference type="PROSITE" id="PS51352"/>
    </source>
</evidence>
<evidence type="ECO:0000313" key="3">
    <source>
        <dbReference type="EMBL" id="QDV55744.1"/>
    </source>
</evidence>
<feature type="compositionally biased region" description="Polar residues" evidence="1">
    <location>
        <begin position="135"/>
        <end position="156"/>
    </location>
</feature>
<dbReference type="Pfam" id="PF00085">
    <property type="entry name" value="Thioredoxin"/>
    <property type="match status" value="1"/>
</dbReference>
<accession>A0A518IRN8</accession>
<dbReference type="PANTHER" id="PTHR45663:SF11">
    <property type="entry name" value="GEO12009P1"/>
    <property type="match status" value="1"/>
</dbReference>
<evidence type="ECO:0000313" key="4">
    <source>
        <dbReference type="Proteomes" id="UP000316770"/>
    </source>
</evidence>